<dbReference type="SUPFAM" id="SSF56235">
    <property type="entry name" value="N-terminal nucleophile aminohydrolases (Ntn hydrolases)"/>
    <property type="match status" value="1"/>
</dbReference>
<dbReference type="FunFam" id="3.60.20.10:FF:000006">
    <property type="entry name" value="Glutamine--fructose-6-phosphate aminotransferase [isomerizing]"/>
    <property type="match status" value="1"/>
</dbReference>
<keyword evidence="9" id="KW-0315">Glutamine amidotransferase</keyword>
<dbReference type="GO" id="GO:0005975">
    <property type="term" value="P:carbohydrate metabolic process"/>
    <property type="evidence" value="ECO:0007669"/>
    <property type="project" value="UniProtKB-UniRule"/>
</dbReference>
<evidence type="ECO:0000259" key="11">
    <source>
        <dbReference type="PROSITE" id="PS51278"/>
    </source>
</evidence>
<feature type="active site" description="For Fru-6P isomerization activity" evidence="10">
    <location>
        <position position="605"/>
    </location>
</feature>
<dbReference type="GO" id="GO:0006047">
    <property type="term" value="P:UDP-N-acetylglucosamine metabolic process"/>
    <property type="evidence" value="ECO:0007669"/>
    <property type="project" value="TreeGrafter"/>
</dbReference>
<proteinExistence type="inferred from homology"/>
<evidence type="ECO:0000256" key="6">
    <source>
        <dbReference type="ARBA" id="ARBA00022576"/>
    </source>
</evidence>
<feature type="domain" description="SIS" evidence="12">
    <location>
        <begin position="288"/>
        <end position="427"/>
    </location>
</feature>
<evidence type="ECO:0000256" key="5">
    <source>
        <dbReference type="ARBA" id="ARBA00022490"/>
    </source>
</evidence>
<sequence length="610" mass="66228">MCGIIGFTGQREASPILLEGLRRLEYRGYDSAGMVTGTGSSLHLRKKAGRIAELTKAVHTAPAPGTFGISHTRWATHGGATDQNAHPHFDATGTVAVVHNGVIENYLSLKHKLQAEGVTFHSDTDTEVLAHLIGRCYQGDLMDAVKQALGQVKGTYGLAAVSKTEPGVIVGARLGSPLVIGIGEDGHYLASDANALAGFADKVVYLNDRQICQIDQDAWVIRNQDLDTVDAAVQDIRHFLGEGESDKGDYPHHMLKEIYEQPETVANAMRGRLDDSDSTAHFGGLNLTAKQLRNIDRVVMTACGTSYHAGLVGEYLFEELARLPVEVEYASEFRYRNPPMDPRTILVAITQSGETADTLAAMREGKRMGHPALAICNAVGSTIAREADGGVYLHAGPEIGVASTKAFTSQSTVLTMLALYFGRTRHLSSLQGQRIIDELRALPDAIRKALGCHEQVKKIANRYAECNNFLYLGRQYLYPVALEGALKLKEISYIHAEGYPAAEMKHGPIALVDPHTPSVFLVPRGNVFDKVMSNMQEIKARRGPVIAVCSEGDREVATVADDMITVPDVPEYLQPIVTAIPLQLLAYEIAVLRGCDVDKPRNLAKSVTVE</sequence>
<dbReference type="InterPro" id="IPR046348">
    <property type="entry name" value="SIS_dom_sf"/>
</dbReference>
<dbReference type="GO" id="GO:0004360">
    <property type="term" value="F:glutamine-fructose-6-phosphate transaminase (isomerizing) activity"/>
    <property type="evidence" value="ECO:0007669"/>
    <property type="project" value="UniProtKB-UniRule"/>
</dbReference>
<comment type="function">
    <text evidence="10">Catalyzes the first step in hexosamine metabolism, converting fructose-6P into glucosamine-6P using glutamine as a nitrogen source.</text>
</comment>
<evidence type="ECO:0000259" key="12">
    <source>
        <dbReference type="PROSITE" id="PS51464"/>
    </source>
</evidence>
<dbReference type="Pfam" id="PF13522">
    <property type="entry name" value="GATase_6"/>
    <property type="match status" value="1"/>
</dbReference>
<dbReference type="NCBIfam" id="NF001484">
    <property type="entry name" value="PRK00331.1"/>
    <property type="match status" value="1"/>
</dbReference>
<dbReference type="EC" id="2.6.1.16" evidence="3 10"/>
<dbReference type="CDD" id="cd05008">
    <property type="entry name" value="SIS_GlmS_GlmD_1"/>
    <property type="match status" value="1"/>
</dbReference>
<dbReference type="InterPro" id="IPR035490">
    <property type="entry name" value="GlmS/FrlB_SIS"/>
</dbReference>
<keyword evidence="8" id="KW-0677">Repeat</keyword>
<evidence type="ECO:0000256" key="8">
    <source>
        <dbReference type="ARBA" id="ARBA00022737"/>
    </source>
</evidence>
<feature type="domain" description="Glutamine amidotransferase type-2" evidence="11">
    <location>
        <begin position="2"/>
        <end position="217"/>
    </location>
</feature>
<dbReference type="OrthoDB" id="106547at2"/>
<dbReference type="InterPro" id="IPR017932">
    <property type="entry name" value="GATase_2_dom"/>
</dbReference>
<protein>
    <recommendedName>
        <fullName evidence="4 10">Glutamine--fructose-6-phosphate aminotransferase [isomerizing]</fullName>
        <ecNumber evidence="3 10">2.6.1.16</ecNumber>
    </recommendedName>
    <alternativeName>
        <fullName evidence="10">D-fructose-6-phosphate amidotransferase</fullName>
    </alternativeName>
    <alternativeName>
        <fullName evidence="10">GFAT</fullName>
    </alternativeName>
    <alternativeName>
        <fullName evidence="10">Glucosamine-6-phosphate synthase</fullName>
    </alternativeName>
    <alternativeName>
        <fullName evidence="10">Hexosephosphate aminotransferase</fullName>
    </alternativeName>
    <alternativeName>
        <fullName evidence="10">L-glutamine--D-fructose-6-phosphate amidotransferase</fullName>
    </alternativeName>
</protein>
<dbReference type="Proteomes" id="UP000324974">
    <property type="component" value="Chromosome"/>
</dbReference>
<keyword evidence="14" id="KW-1185">Reference proteome</keyword>
<evidence type="ECO:0000256" key="7">
    <source>
        <dbReference type="ARBA" id="ARBA00022679"/>
    </source>
</evidence>
<comment type="subunit">
    <text evidence="10">Homodimer.</text>
</comment>
<dbReference type="Gene3D" id="3.60.20.10">
    <property type="entry name" value="Glutamine Phosphoribosylpyrophosphate, subunit 1, domain 1"/>
    <property type="match status" value="1"/>
</dbReference>
<evidence type="ECO:0000256" key="3">
    <source>
        <dbReference type="ARBA" id="ARBA00012916"/>
    </source>
</evidence>
<dbReference type="PANTHER" id="PTHR10937:SF0">
    <property type="entry name" value="GLUTAMINE--FRUCTOSE-6-PHOSPHATE TRANSAMINASE (ISOMERIZING)"/>
    <property type="match status" value="1"/>
</dbReference>
<dbReference type="GO" id="GO:0097367">
    <property type="term" value="F:carbohydrate derivative binding"/>
    <property type="evidence" value="ECO:0007669"/>
    <property type="project" value="InterPro"/>
</dbReference>
<dbReference type="Pfam" id="PF01380">
    <property type="entry name" value="SIS"/>
    <property type="match status" value="2"/>
</dbReference>
<evidence type="ECO:0000256" key="9">
    <source>
        <dbReference type="ARBA" id="ARBA00022962"/>
    </source>
</evidence>
<dbReference type="FunFam" id="3.40.50.10490:FF:000001">
    <property type="entry name" value="Glutamine--fructose-6-phosphate aminotransferase [isomerizing]"/>
    <property type="match status" value="1"/>
</dbReference>
<dbReference type="InterPro" id="IPR029055">
    <property type="entry name" value="Ntn_hydrolases_N"/>
</dbReference>
<evidence type="ECO:0000256" key="2">
    <source>
        <dbReference type="ARBA" id="ARBA00004496"/>
    </source>
</evidence>
<dbReference type="InterPro" id="IPR001347">
    <property type="entry name" value="SIS_dom"/>
</dbReference>
<reference evidence="14" key="1">
    <citation type="submission" date="2019-08" db="EMBL/GenBank/DDBJ databases">
        <title>Limnoglobus roseus gen. nov., sp. nov., a novel freshwater planctomycete with a giant genome from the family Gemmataceae.</title>
        <authorList>
            <person name="Kulichevskaya I.S."/>
            <person name="Naumoff D.G."/>
            <person name="Miroshnikov K."/>
            <person name="Ivanova A."/>
            <person name="Philippov D.A."/>
            <person name="Hakobyan A."/>
            <person name="Rijpstra I.C."/>
            <person name="Sinninghe Damste J.S."/>
            <person name="Liesack W."/>
            <person name="Dedysh S.N."/>
        </authorList>
    </citation>
    <scope>NUCLEOTIDE SEQUENCE [LARGE SCALE GENOMIC DNA]</scope>
    <source>
        <strain evidence="14">PX52</strain>
    </source>
</reference>
<dbReference type="GO" id="GO:0005829">
    <property type="term" value="C:cytosol"/>
    <property type="evidence" value="ECO:0007669"/>
    <property type="project" value="TreeGrafter"/>
</dbReference>
<evidence type="ECO:0000313" key="13">
    <source>
        <dbReference type="EMBL" id="QEL20200.1"/>
    </source>
</evidence>
<gene>
    <name evidence="10 13" type="primary">glmS</name>
    <name evidence="13" type="ORF">PX52LOC_07289</name>
</gene>
<dbReference type="GO" id="GO:0006487">
    <property type="term" value="P:protein N-linked glycosylation"/>
    <property type="evidence" value="ECO:0007669"/>
    <property type="project" value="TreeGrafter"/>
</dbReference>
<organism evidence="13 14">
    <name type="scientific">Limnoglobus roseus</name>
    <dbReference type="NCBI Taxonomy" id="2598579"/>
    <lineage>
        <taxon>Bacteria</taxon>
        <taxon>Pseudomonadati</taxon>
        <taxon>Planctomycetota</taxon>
        <taxon>Planctomycetia</taxon>
        <taxon>Gemmatales</taxon>
        <taxon>Gemmataceae</taxon>
        <taxon>Limnoglobus</taxon>
    </lineage>
</organism>
<keyword evidence="5 10" id="KW-0963">Cytoplasm</keyword>
<evidence type="ECO:0000313" key="14">
    <source>
        <dbReference type="Proteomes" id="UP000324974"/>
    </source>
</evidence>
<comment type="catalytic activity">
    <reaction evidence="1 10">
        <text>D-fructose 6-phosphate + L-glutamine = D-glucosamine 6-phosphate + L-glutamate</text>
        <dbReference type="Rhea" id="RHEA:13237"/>
        <dbReference type="ChEBI" id="CHEBI:29985"/>
        <dbReference type="ChEBI" id="CHEBI:58359"/>
        <dbReference type="ChEBI" id="CHEBI:58725"/>
        <dbReference type="ChEBI" id="CHEBI:61527"/>
        <dbReference type="EC" id="2.6.1.16"/>
    </reaction>
</comment>
<dbReference type="RefSeq" id="WP_149114517.1">
    <property type="nucleotide sequence ID" value="NZ_CP042425.1"/>
</dbReference>
<comment type="subcellular location">
    <subcellularLocation>
        <location evidence="2 10">Cytoplasm</location>
    </subcellularLocation>
</comment>
<dbReference type="AlphaFoldDB" id="A0A5C1AMJ2"/>
<dbReference type="FunFam" id="3.40.50.10490:FF:000002">
    <property type="entry name" value="Glutamine--fructose-6-phosphate aminotransferase [isomerizing]"/>
    <property type="match status" value="1"/>
</dbReference>
<dbReference type="PROSITE" id="PS51278">
    <property type="entry name" value="GATASE_TYPE_2"/>
    <property type="match status" value="1"/>
</dbReference>
<name>A0A5C1AMJ2_9BACT</name>
<dbReference type="InterPro" id="IPR047084">
    <property type="entry name" value="GFAT_N"/>
</dbReference>
<evidence type="ECO:0000256" key="10">
    <source>
        <dbReference type="HAMAP-Rule" id="MF_00164"/>
    </source>
</evidence>
<dbReference type="EMBL" id="CP042425">
    <property type="protein sequence ID" value="QEL20200.1"/>
    <property type="molecule type" value="Genomic_DNA"/>
</dbReference>
<dbReference type="InterPro" id="IPR005855">
    <property type="entry name" value="GFAT"/>
</dbReference>
<dbReference type="CDD" id="cd00714">
    <property type="entry name" value="GFAT"/>
    <property type="match status" value="1"/>
</dbReference>
<dbReference type="InterPro" id="IPR035466">
    <property type="entry name" value="GlmS/AgaS_SIS"/>
</dbReference>
<accession>A0A5C1AMJ2</accession>
<dbReference type="NCBIfam" id="TIGR01135">
    <property type="entry name" value="glmS"/>
    <property type="match status" value="1"/>
</dbReference>
<evidence type="ECO:0000256" key="1">
    <source>
        <dbReference type="ARBA" id="ARBA00001031"/>
    </source>
</evidence>
<dbReference type="SUPFAM" id="SSF53697">
    <property type="entry name" value="SIS domain"/>
    <property type="match status" value="1"/>
</dbReference>
<keyword evidence="7 10" id="KW-0808">Transferase</keyword>
<evidence type="ECO:0000256" key="4">
    <source>
        <dbReference type="ARBA" id="ARBA00016090"/>
    </source>
</evidence>
<feature type="active site" description="Nucleophile; for GATase activity" evidence="10">
    <location>
        <position position="2"/>
    </location>
</feature>
<dbReference type="PANTHER" id="PTHR10937">
    <property type="entry name" value="GLUCOSAMINE--FRUCTOSE-6-PHOSPHATE AMINOTRANSFERASE, ISOMERIZING"/>
    <property type="match status" value="1"/>
</dbReference>
<dbReference type="HAMAP" id="MF_00164">
    <property type="entry name" value="GlmS"/>
    <property type="match status" value="1"/>
</dbReference>
<dbReference type="KEGG" id="lrs:PX52LOC_07289"/>
<dbReference type="GO" id="GO:0006002">
    <property type="term" value="P:fructose 6-phosphate metabolic process"/>
    <property type="evidence" value="ECO:0007669"/>
    <property type="project" value="TreeGrafter"/>
</dbReference>
<feature type="initiator methionine" description="Removed" evidence="10">
    <location>
        <position position="1"/>
    </location>
</feature>
<dbReference type="GO" id="GO:0046349">
    <property type="term" value="P:amino sugar biosynthetic process"/>
    <property type="evidence" value="ECO:0007669"/>
    <property type="project" value="UniProtKB-ARBA"/>
</dbReference>
<dbReference type="PROSITE" id="PS51464">
    <property type="entry name" value="SIS"/>
    <property type="match status" value="2"/>
</dbReference>
<dbReference type="Gene3D" id="3.40.50.10490">
    <property type="entry name" value="Glucose-6-phosphate isomerase like protein, domain 1"/>
    <property type="match status" value="2"/>
</dbReference>
<dbReference type="CDD" id="cd05009">
    <property type="entry name" value="SIS_GlmS_GlmD_2"/>
    <property type="match status" value="1"/>
</dbReference>
<keyword evidence="6 10" id="KW-0032">Aminotransferase</keyword>
<feature type="domain" description="SIS" evidence="12">
    <location>
        <begin position="459"/>
        <end position="600"/>
    </location>
</feature>